<organism evidence="1 2">
    <name type="scientific">Sulfurospirillum diekertiae</name>
    <dbReference type="NCBI Taxonomy" id="1854492"/>
    <lineage>
        <taxon>Bacteria</taxon>
        <taxon>Pseudomonadati</taxon>
        <taxon>Campylobacterota</taxon>
        <taxon>Epsilonproteobacteria</taxon>
        <taxon>Campylobacterales</taxon>
        <taxon>Sulfurospirillaceae</taxon>
        <taxon>Sulfurospirillum</taxon>
    </lineage>
</organism>
<dbReference type="Proteomes" id="UP000502831">
    <property type="component" value="Plasmid pSDCE1"/>
</dbReference>
<dbReference type="EMBL" id="CP059996">
    <property type="protein sequence ID" value="QNA70490.1"/>
    <property type="molecule type" value="Genomic_DNA"/>
</dbReference>
<accession>A0AA92JB46</accession>
<gene>
    <name evidence="1" type="ORF">FA584_14155</name>
</gene>
<reference evidence="1 2" key="1">
    <citation type="submission" date="2020-08" db="EMBL/GenBank/DDBJ databases">
        <title>Genome of Dechlorinating Sulfurospirillum strain ACSDCE.</title>
        <authorList>
            <person name="Yang Y."/>
            <person name="Huo L."/>
            <person name="Yan J."/>
        </authorList>
    </citation>
    <scope>NUCLEOTIDE SEQUENCE [LARGE SCALE GENOMIC DNA]</scope>
    <source>
        <strain evidence="1 2">ACSDCE</strain>
        <plasmid evidence="1 2">pSDCE1</plasmid>
    </source>
</reference>
<sequence length="71" mass="8128">MAITSQIQGAFEGFKGDTIIELTNGEKYKQAEYFYEYHYAYSPNVTIINSTNGSFLKIDGIEKEFKVTKVF</sequence>
<dbReference type="AlphaFoldDB" id="A0AA92JB46"/>
<geneLocation type="plasmid" evidence="1 2">
    <name>pSDCE1</name>
</geneLocation>
<name>A0AA92JB46_9BACT</name>
<keyword evidence="1" id="KW-0614">Plasmid</keyword>
<evidence type="ECO:0000313" key="1">
    <source>
        <dbReference type="EMBL" id="QNA70490.1"/>
    </source>
</evidence>
<evidence type="ECO:0000313" key="2">
    <source>
        <dbReference type="Proteomes" id="UP000502831"/>
    </source>
</evidence>
<proteinExistence type="predicted"/>
<protein>
    <submittedName>
        <fullName evidence="1">Uncharacterized protein</fullName>
    </submittedName>
</protein>
<dbReference type="RefSeq" id="WP_191342126.1">
    <property type="nucleotide sequence ID" value="NZ_CP059996.1"/>
</dbReference>